<keyword evidence="1" id="KW-0460">Magnesium</keyword>
<dbReference type="GO" id="GO:0000333">
    <property type="term" value="C:telomerase catalytic core complex"/>
    <property type="evidence" value="ECO:0007669"/>
    <property type="project" value="TreeGrafter"/>
</dbReference>
<dbReference type="PANTHER" id="PTHR12066">
    <property type="entry name" value="TELOMERASE REVERSE TRANSCRIPTASE"/>
    <property type="match status" value="1"/>
</dbReference>
<reference evidence="3" key="1">
    <citation type="journal article" date="2010" name="Science">
        <title>Signatures of adaptation to obligate biotrophy in the Hyaloperonospora arabidopsidis genome.</title>
        <authorList>
            <person name="Baxter L."/>
            <person name="Tripathy S."/>
            <person name="Ishaque N."/>
            <person name="Boot N."/>
            <person name="Cabral A."/>
            <person name="Kemen E."/>
            <person name="Thines M."/>
            <person name="Ah-Fong A."/>
            <person name="Anderson R."/>
            <person name="Badejoko W."/>
            <person name="Bittner-Eddy P."/>
            <person name="Boore J.L."/>
            <person name="Chibucos M.C."/>
            <person name="Coates M."/>
            <person name="Dehal P."/>
            <person name="Delehaunty K."/>
            <person name="Dong S."/>
            <person name="Downton P."/>
            <person name="Dumas B."/>
            <person name="Fabro G."/>
            <person name="Fronick C."/>
            <person name="Fuerstenberg S.I."/>
            <person name="Fulton L."/>
            <person name="Gaulin E."/>
            <person name="Govers F."/>
            <person name="Hughes L."/>
            <person name="Humphray S."/>
            <person name="Jiang R.H."/>
            <person name="Judelson H."/>
            <person name="Kamoun S."/>
            <person name="Kyung K."/>
            <person name="Meijer H."/>
            <person name="Minx P."/>
            <person name="Morris P."/>
            <person name="Nelson J."/>
            <person name="Phuntumart V."/>
            <person name="Qutob D."/>
            <person name="Rehmany A."/>
            <person name="Rougon-Cardoso A."/>
            <person name="Ryden P."/>
            <person name="Torto-Alalibo T."/>
            <person name="Studholme D."/>
            <person name="Wang Y."/>
            <person name="Win J."/>
            <person name="Wood J."/>
            <person name="Clifton S.W."/>
            <person name="Rogers J."/>
            <person name="Van den Ackerveken G."/>
            <person name="Jones J.D."/>
            <person name="McDowell J.M."/>
            <person name="Beynon J."/>
            <person name="Tyler B.M."/>
        </authorList>
    </citation>
    <scope>NUCLEOTIDE SEQUENCE [LARGE SCALE GENOMIC DNA]</scope>
    <source>
        <strain evidence="3">Emoy2</strain>
    </source>
</reference>
<dbReference type="EnsemblProtists" id="HpaT805007">
    <property type="protein sequence ID" value="HpaP805007"/>
    <property type="gene ID" value="HpaG805007"/>
</dbReference>
<keyword evidence="1" id="KW-0808">Transferase</keyword>
<dbReference type="STRING" id="559515.M4BFD8"/>
<evidence type="ECO:0000313" key="2">
    <source>
        <dbReference type="EnsemblProtists" id="HpaP805007"/>
    </source>
</evidence>
<name>M4BFD8_HYAAE</name>
<comment type="similarity">
    <text evidence="1">Belongs to the reverse transcriptase family. Telomerase subfamily.</text>
</comment>
<keyword evidence="1" id="KW-0548">Nucleotidyltransferase</keyword>
<dbReference type="GO" id="GO:0003720">
    <property type="term" value="F:telomerase activity"/>
    <property type="evidence" value="ECO:0007669"/>
    <property type="project" value="InterPro"/>
</dbReference>
<dbReference type="EMBL" id="JH598203">
    <property type="status" value="NOT_ANNOTATED_CDS"/>
    <property type="molecule type" value="Genomic_DNA"/>
</dbReference>
<dbReference type="PANTHER" id="PTHR12066:SF0">
    <property type="entry name" value="TELOMERASE REVERSE TRANSCRIPTASE"/>
    <property type="match status" value="1"/>
</dbReference>
<comment type="catalytic activity">
    <reaction evidence="1">
        <text>DNA(n) + a 2'-deoxyribonucleoside 5'-triphosphate = DNA(n+1) + diphosphate</text>
        <dbReference type="Rhea" id="RHEA:22508"/>
        <dbReference type="Rhea" id="RHEA-COMP:17339"/>
        <dbReference type="Rhea" id="RHEA-COMP:17340"/>
        <dbReference type="ChEBI" id="CHEBI:33019"/>
        <dbReference type="ChEBI" id="CHEBI:61560"/>
        <dbReference type="ChEBI" id="CHEBI:173112"/>
        <dbReference type="EC" id="2.7.7.49"/>
    </reaction>
</comment>
<dbReference type="GO" id="GO:0007004">
    <property type="term" value="P:telomere maintenance via telomerase"/>
    <property type="evidence" value="ECO:0007669"/>
    <property type="project" value="TreeGrafter"/>
</dbReference>
<evidence type="ECO:0000313" key="3">
    <source>
        <dbReference type="Proteomes" id="UP000011713"/>
    </source>
</evidence>
<dbReference type="InterPro" id="IPR003545">
    <property type="entry name" value="Telomerase_RT"/>
</dbReference>
<evidence type="ECO:0000256" key="1">
    <source>
        <dbReference type="RuleBase" id="RU365061"/>
    </source>
</evidence>
<dbReference type="HOGENOM" id="CLU_2908859_0_0_1"/>
<organism evidence="2 3">
    <name type="scientific">Hyaloperonospora arabidopsidis (strain Emoy2)</name>
    <name type="common">Downy mildew agent</name>
    <name type="synonym">Peronospora arabidopsidis</name>
    <dbReference type="NCBI Taxonomy" id="559515"/>
    <lineage>
        <taxon>Eukaryota</taxon>
        <taxon>Sar</taxon>
        <taxon>Stramenopiles</taxon>
        <taxon>Oomycota</taxon>
        <taxon>Peronosporomycetes</taxon>
        <taxon>Peronosporales</taxon>
        <taxon>Peronosporaceae</taxon>
        <taxon>Hyaloperonospora</taxon>
    </lineage>
</organism>
<reference evidence="2" key="2">
    <citation type="submission" date="2015-06" db="UniProtKB">
        <authorList>
            <consortium name="EnsemblProtists"/>
        </authorList>
    </citation>
    <scope>IDENTIFICATION</scope>
    <source>
        <strain evidence="2">Emoy2</strain>
    </source>
</reference>
<keyword evidence="1" id="KW-0539">Nucleus</keyword>
<dbReference type="Proteomes" id="UP000011713">
    <property type="component" value="Unassembled WGS sequence"/>
</dbReference>
<dbReference type="AlphaFoldDB" id="M4BFD8"/>
<keyword evidence="1" id="KW-0695">RNA-directed DNA polymerase</keyword>
<comment type="subcellular location">
    <subcellularLocation>
        <location evidence="1">Nucleus</location>
    </subcellularLocation>
    <subcellularLocation>
        <location evidence="1">Chromosome</location>
        <location evidence="1">Telomere</location>
    </subcellularLocation>
</comment>
<comment type="function">
    <text evidence="1">Telomerase is a ribonucleoprotein enzyme essential for the replication of chromosome termini in most eukaryotes. It elongates telomeres. It is a reverse transcriptase that adds simple sequence repeats to chromosome ends by copying a template sequence within the RNA component of the enzyme.</text>
</comment>
<dbReference type="GO" id="GO:0070034">
    <property type="term" value="F:telomerase RNA binding"/>
    <property type="evidence" value="ECO:0007669"/>
    <property type="project" value="TreeGrafter"/>
</dbReference>
<dbReference type="InParanoid" id="M4BFD8"/>
<dbReference type="GO" id="GO:0046872">
    <property type="term" value="F:metal ion binding"/>
    <property type="evidence" value="ECO:0007669"/>
    <property type="project" value="UniProtKB-KW"/>
</dbReference>
<keyword evidence="1" id="KW-0158">Chromosome</keyword>
<keyword evidence="1" id="KW-0479">Metal-binding</keyword>
<dbReference type="GO" id="GO:0042162">
    <property type="term" value="F:telomeric DNA binding"/>
    <property type="evidence" value="ECO:0007669"/>
    <property type="project" value="TreeGrafter"/>
</dbReference>
<keyword evidence="1" id="KW-0779">Telomere</keyword>
<keyword evidence="3" id="KW-1185">Reference proteome</keyword>
<dbReference type="GO" id="GO:0000781">
    <property type="term" value="C:chromosome, telomeric region"/>
    <property type="evidence" value="ECO:0007669"/>
    <property type="project" value="UniProtKB-SubCell"/>
</dbReference>
<sequence length="62" mass="6791">MHEGNIEYGCYVNPAKSQANFETTAGTNQLMKSASSASEGGISWCGMLINPNQLQIYVNYEK</sequence>
<protein>
    <recommendedName>
        <fullName evidence="1">Telomerase reverse transcriptase</fullName>
        <ecNumber evidence="1">2.7.7.49</ecNumber>
    </recommendedName>
    <alternativeName>
        <fullName evidence="1">Telomerase catalytic subunit</fullName>
    </alternativeName>
</protein>
<dbReference type="EC" id="2.7.7.49" evidence="1"/>
<proteinExistence type="inferred from homology"/>
<dbReference type="VEuPathDB" id="FungiDB:HpaG805007"/>
<accession>M4BFD8</accession>